<evidence type="ECO:0000313" key="2">
    <source>
        <dbReference type="Proteomes" id="UP000502042"/>
    </source>
</evidence>
<proteinExistence type="predicted"/>
<evidence type="ECO:0000313" key="1">
    <source>
        <dbReference type="EMBL" id="QJD53385.1"/>
    </source>
</evidence>
<protein>
    <submittedName>
        <fullName evidence="1">Uncharacterized protein</fullName>
    </submittedName>
</protein>
<organism evidence="1 2">
    <name type="scientific">Arthrobacter phage StevieBAY</name>
    <dbReference type="NCBI Taxonomy" id="2725609"/>
    <lineage>
        <taxon>Viruses</taxon>
        <taxon>Duplodnaviria</taxon>
        <taxon>Heunggongvirae</taxon>
        <taxon>Uroviricota</taxon>
        <taxon>Caudoviricetes</taxon>
        <taxon>Berryhillviridae</taxon>
        <taxon>Marthavirus</taxon>
        <taxon>Marthavirus barretlemon</taxon>
    </lineage>
</organism>
<gene>
    <name evidence="1" type="primary">55</name>
    <name evidence="1" type="ORF">SEA_STEVIEBAY_55</name>
</gene>
<sequence>MTAIYEALRAEQNAAVQKTEREQAREQKLIEFISVAEKFTDVCRLLTQGEQLLVDVSEINVAEDASVVQLVHVFTDGRGAQYIARGDFEGDAVPPFDALLLGAAEAVRVVASNAGLLDLEERLTL</sequence>
<dbReference type="Proteomes" id="UP000502042">
    <property type="component" value="Segment"/>
</dbReference>
<accession>A0A6M3T534</accession>
<name>A0A6M3T534_9CAUD</name>
<dbReference type="EMBL" id="MT310895">
    <property type="protein sequence ID" value="QJD53385.1"/>
    <property type="molecule type" value="Genomic_DNA"/>
</dbReference>
<reference evidence="1 2" key="1">
    <citation type="submission" date="2020-04" db="EMBL/GenBank/DDBJ databases">
        <authorList>
            <person name="Mastropaolo M.D."/>
            <person name="Fallest-Strobl P."/>
            <person name="Kistler A.L."/>
            <person name="Garlena R.A."/>
            <person name="Russell D.A."/>
            <person name="Pope W.H."/>
            <person name="Jacobs-Sera D."/>
            <person name="Hatfull G.F."/>
        </authorList>
    </citation>
    <scope>NUCLEOTIDE SEQUENCE [LARGE SCALE GENOMIC DNA]</scope>
</reference>